<reference evidence="3 4" key="1">
    <citation type="submission" date="2017-08" db="EMBL/GenBank/DDBJ databases">
        <title>The complete genome sequence of Nocardiopsis gilva YIM 90087.</title>
        <authorList>
            <person name="Yin M."/>
            <person name="Tang S."/>
        </authorList>
    </citation>
    <scope>NUCLEOTIDE SEQUENCE [LARGE SCALE GENOMIC DNA]</scope>
    <source>
        <strain evidence="3 4">YIM 90087</strain>
    </source>
</reference>
<keyword evidence="2" id="KW-0732">Signal</keyword>
<dbReference type="Proteomes" id="UP000215005">
    <property type="component" value="Chromosome"/>
</dbReference>
<sequence length="117" mass="11254">MLLVAGFAAMGTGVSFAGSDPVTSGDGAVRSDSQVLGDQAPGLAATDETTSEATSVDEPTPTTENTQVKGATPVEGAAPEGGVASEQGTGSAPAPPQSRPVGPLGELASAFGLELGL</sequence>
<dbReference type="KEGG" id="ngv:CDO52_25915"/>
<accession>A0A223SC90</accession>
<organism evidence="3 4">
    <name type="scientific">Nocardiopsis gilva YIM 90087</name>
    <dbReference type="NCBI Taxonomy" id="1235441"/>
    <lineage>
        <taxon>Bacteria</taxon>
        <taxon>Bacillati</taxon>
        <taxon>Actinomycetota</taxon>
        <taxon>Actinomycetes</taxon>
        <taxon>Streptosporangiales</taxon>
        <taxon>Nocardiopsidaceae</taxon>
        <taxon>Nocardiopsis</taxon>
    </lineage>
</organism>
<name>A0A223SC90_9ACTN</name>
<evidence type="ECO:0000313" key="3">
    <source>
        <dbReference type="EMBL" id="ASU85781.1"/>
    </source>
</evidence>
<feature type="chain" id="PRO_5011248116" evidence="2">
    <location>
        <begin position="18"/>
        <end position="117"/>
    </location>
</feature>
<feature type="compositionally biased region" description="Low complexity" evidence="1">
    <location>
        <begin position="44"/>
        <end position="58"/>
    </location>
</feature>
<dbReference type="AlphaFoldDB" id="A0A223SC90"/>
<feature type="region of interest" description="Disordered" evidence="1">
    <location>
        <begin position="13"/>
        <end position="105"/>
    </location>
</feature>
<protein>
    <submittedName>
        <fullName evidence="3">Uncharacterized protein</fullName>
    </submittedName>
</protein>
<feature type="compositionally biased region" description="Polar residues" evidence="1">
    <location>
        <begin position="60"/>
        <end position="69"/>
    </location>
</feature>
<evidence type="ECO:0000256" key="2">
    <source>
        <dbReference type="SAM" id="SignalP"/>
    </source>
</evidence>
<evidence type="ECO:0000256" key="1">
    <source>
        <dbReference type="SAM" id="MobiDB-lite"/>
    </source>
</evidence>
<keyword evidence="4" id="KW-1185">Reference proteome</keyword>
<proteinExistence type="predicted"/>
<evidence type="ECO:0000313" key="4">
    <source>
        <dbReference type="Proteomes" id="UP000215005"/>
    </source>
</evidence>
<dbReference type="EMBL" id="CP022753">
    <property type="protein sequence ID" value="ASU85781.1"/>
    <property type="molecule type" value="Genomic_DNA"/>
</dbReference>
<feature type="signal peptide" evidence="2">
    <location>
        <begin position="1"/>
        <end position="17"/>
    </location>
</feature>
<gene>
    <name evidence="3" type="ORF">CDO52_25915</name>
</gene>